<feature type="compositionally biased region" description="Basic and acidic residues" evidence="3">
    <location>
        <begin position="478"/>
        <end position="487"/>
    </location>
</feature>
<proteinExistence type="predicted"/>
<dbReference type="PROSITE" id="PS00626">
    <property type="entry name" value="RCC1_2"/>
    <property type="match status" value="1"/>
</dbReference>
<dbReference type="InterPro" id="IPR051210">
    <property type="entry name" value="Ub_ligase/GEF_domain"/>
</dbReference>
<dbReference type="PROSITE" id="PS50012">
    <property type="entry name" value="RCC1_3"/>
    <property type="match status" value="4"/>
</dbReference>
<dbReference type="Gene3D" id="2.130.10.30">
    <property type="entry name" value="Regulator of chromosome condensation 1/beta-lactamase-inhibitor protein II"/>
    <property type="match status" value="2"/>
</dbReference>
<keyword evidence="1" id="KW-0677">Repeat</keyword>
<comment type="caution">
    <text evidence="4">The sequence shown here is derived from an EMBL/GenBank/DDBJ whole genome shotgun (WGS) entry which is preliminary data.</text>
</comment>
<dbReference type="PRINTS" id="PR00633">
    <property type="entry name" value="RCCNDNSATION"/>
</dbReference>
<feature type="repeat" description="RCC1" evidence="2">
    <location>
        <begin position="143"/>
        <end position="194"/>
    </location>
</feature>
<gene>
    <name evidence="4" type="ORF">RB653_004208</name>
</gene>
<dbReference type="PANTHER" id="PTHR22870">
    <property type="entry name" value="REGULATOR OF CHROMOSOME CONDENSATION"/>
    <property type="match status" value="1"/>
</dbReference>
<dbReference type="InterPro" id="IPR009091">
    <property type="entry name" value="RCC1/BLIP-II"/>
</dbReference>
<organism evidence="4 5">
    <name type="scientific">Dictyostelium firmibasis</name>
    <dbReference type="NCBI Taxonomy" id="79012"/>
    <lineage>
        <taxon>Eukaryota</taxon>
        <taxon>Amoebozoa</taxon>
        <taxon>Evosea</taxon>
        <taxon>Eumycetozoa</taxon>
        <taxon>Dictyostelia</taxon>
        <taxon>Dictyosteliales</taxon>
        <taxon>Dictyosteliaceae</taxon>
        <taxon>Dictyostelium</taxon>
    </lineage>
</organism>
<dbReference type="PANTHER" id="PTHR22870:SF408">
    <property type="entry name" value="OS09G0560450 PROTEIN"/>
    <property type="match status" value="1"/>
</dbReference>
<evidence type="ECO:0000256" key="3">
    <source>
        <dbReference type="SAM" id="MobiDB-lite"/>
    </source>
</evidence>
<evidence type="ECO:0000256" key="1">
    <source>
        <dbReference type="ARBA" id="ARBA00022737"/>
    </source>
</evidence>
<protein>
    <submittedName>
        <fullName evidence="4">Uncharacterized protein</fullName>
    </submittedName>
</protein>
<evidence type="ECO:0000256" key="2">
    <source>
        <dbReference type="PROSITE-ProRule" id="PRU00235"/>
    </source>
</evidence>
<dbReference type="EMBL" id="JAVFKY010000001">
    <property type="protein sequence ID" value="KAK5582623.1"/>
    <property type="molecule type" value="Genomic_DNA"/>
</dbReference>
<sequence length="487" mass="53688">MFKKFDKLKEKVSSGISNLGKENNEPTYIIQPADIAQLVGGFVIGFGLNTENQLSQPSPKSEYKNLVSIPSTFKYNIAKVSLGNSHCFYHTKDGKFFFAGTNRIGEFGTVSAGHVDELTQFNHSTLKFKEIICAQQHTMFIGVDGKLYGSGKPDQLGMATDEPKKTPTLIPALSQHKIALYATSNKHSFAVTEDGILFGWGKSDLLGIGSFVKVKKITVTTKEPIVIDTCSAFLSFRIKSITCGEEHTLALLETGDVYGWGRGDEGQLGHGIKETRVSPILIESIKSLNVISIQCGAFNSSVLTTDKECYIWGQFGEEIIMAPQPLCPGGSRQPMKVQQISQNGFYNIVVTLSGDIYHFGIDYKQYTKSAWIPTLLKIDDPLLMGKRVTQVAASAAGYYMIIYDGTPIYYPEIDYSRKGAKPTKTLAPLPESQYSKNKDALFGGNKPQNTTYLNKERNKNNPTTTTTTTTSSSNNSRNHHDNDEDIL</sequence>
<dbReference type="InterPro" id="IPR000408">
    <property type="entry name" value="Reg_chr_condens"/>
</dbReference>
<feature type="repeat" description="RCC1" evidence="2">
    <location>
        <begin position="255"/>
        <end position="306"/>
    </location>
</feature>
<feature type="compositionally biased region" description="Low complexity" evidence="3">
    <location>
        <begin position="460"/>
        <end position="476"/>
    </location>
</feature>
<dbReference type="SUPFAM" id="SSF50985">
    <property type="entry name" value="RCC1/BLIP-II"/>
    <property type="match status" value="1"/>
</dbReference>
<dbReference type="Proteomes" id="UP001344447">
    <property type="component" value="Unassembled WGS sequence"/>
</dbReference>
<evidence type="ECO:0000313" key="4">
    <source>
        <dbReference type="EMBL" id="KAK5582623.1"/>
    </source>
</evidence>
<feature type="region of interest" description="Disordered" evidence="3">
    <location>
        <begin position="435"/>
        <end position="487"/>
    </location>
</feature>
<feature type="repeat" description="RCC1" evidence="2">
    <location>
        <begin position="195"/>
        <end position="254"/>
    </location>
</feature>
<dbReference type="AlphaFoldDB" id="A0AAN7U5S9"/>
<name>A0AAN7U5S9_9MYCE</name>
<evidence type="ECO:0000313" key="5">
    <source>
        <dbReference type="Proteomes" id="UP001344447"/>
    </source>
</evidence>
<feature type="repeat" description="RCC1" evidence="2">
    <location>
        <begin position="41"/>
        <end position="93"/>
    </location>
</feature>
<reference evidence="4 5" key="1">
    <citation type="submission" date="2023-11" db="EMBL/GenBank/DDBJ databases">
        <title>Dfirmibasis_genome.</title>
        <authorList>
            <person name="Edelbroek B."/>
            <person name="Kjellin J."/>
            <person name="Jerlstrom-Hultqvist J."/>
            <person name="Soderbom F."/>
        </authorList>
    </citation>
    <scope>NUCLEOTIDE SEQUENCE [LARGE SCALE GENOMIC DNA]</scope>
    <source>
        <strain evidence="4 5">TNS-C-14</strain>
    </source>
</reference>
<keyword evidence="5" id="KW-1185">Reference proteome</keyword>
<accession>A0AAN7U5S9</accession>
<dbReference type="Pfam" id="PF00415">
    <property type="entry name" value="RCC1"/>
    <property type="match status" value="1"/>
</dbReference>